<evidence type="ECO:0000256" key="2">
    <source>
        <dbReference type="ARBA" id="ARBA00005346"/>
    </source>
</evidence>
<evidence type="ECO:0000256" key="4">
    <source>
        <dbReference type="ARBA" id="ARBA00022692"/>
    </source>
</evidence>
<name>A0A9X0WD49_9GAMM</name>
<feature type="transmembrane region" description="Helical" evidence="8">
    <location>
        <begin position="290"/>
        <end position="309"/>
    </location>
</feature>
<dbReference type="Proteomes" id="UP001138768">
    <property type="component" value="Unassembled WGS sequence"/>
</dbReference>
<dbReference type="RefSeq" id="WP_200248271.1">
    <property type="nucleotide sequence ID" value="NZ_NRRY01000049.1"/>
</dbReference>
<accession>A0A9X0WD49</accession>
<dbReference type="InterPro" id="IPR001750">
    <property type="entry name" value="ND/Mrp_TM"/>
</dbReference>
<organism evidence="10 11">
    <name type="scientific">Lamprobacter modestohalophilus</name>
    <dbReference type="NCBI Taxonomy" id="1064514"/>
    <lineage>
        <taxon>Bacteria</taxon>
        <taxon>Pseudomonadati</taxon>
        <taxon>Pseudomonadota</taxon>
        <taxon>Gammaproteobacteria</taxon>
        <taxon>Chromatiales</taxon>
        <taxon>Chromatiaceae</taxon>
        <taxon>Lamprobacter</taxon>
    </lineage>
</organism>
<keyword evidence="6 8" id="KW-0472">Membrane</keyword>
<keyword evidence="5 8" id="KW-1133">Transmembrane helix</keyword>
<evidence type="ECO:0000313" key="10">
    <source>
        <dbReference type="EMBL" id="MBK1620808.1"/>
    </source>
</evidence>
<feature type="transmembrane region" description="Helical" evidence="8">
    <location>
        <begin position="316"/>
        <end position="336"/>
    </location>
</feature>
<dbReference type="EMBL" id="NRRY01000049">
    <property type="protein sequence ID" value="MBK1620808.1"/>
    <property type="molecule type" value="Genomic_DNA"/>
</dbReference>
<dbReference type="GO" id="GO:0042773">
    <property type="term" value="P:ATP synthesis coupled electron transport"/>
    <property type="evidence" value="ECO:0007669"/>
    <property type="project" value="InterPro"/>
</dbReference>
<feature type="transmembrane region" description="Helical" evidence="8">
    <location>
        <begin position="206"/>
        <end position="227"/>
    </location>
</feature>
<evidence type="ECO:0000256" key="6">
    <source>
        <dbReference type="ARBA" id="ARBA00023136"/>
    </source>
</evidence>
<evidence type="ECO:0000313" key="11">
    <source>
        <dbReference type="Proteomes" id="UP001138768"/>
    </source>
</evidence>
<comment type="caution">
    <text evidence="10">The sequence shown here is derived from an EMBL/GenBank/DDBJ whole genome shotgun (WGS) entry which is preliminary data.</text>
</comment>
<gene>
    <name evidence="10" type="ORF">CKO42_20720</name>
</gene>
<feature type="domain" description="NADH:quinone oxidoreductase/Mrp antiporter transmembrane" evidence="9">
    <location>
        <begin position="130"/>
        <end position="419"/>
    </location>
</feature>
<keyword evidence="3" id="KW-1003">Cell membrane</keyword>
<feature type="transmembrane region" description="Helical" evidence="8">
    <location>
        <begin position="161"/>
        <end position="186"/>
    </location>
</feature>
<keyword evidence="11" id="KW-1185">Reference proteome</keyword>
<feature type="transmembrane region" description="Helical" evidence="8">
    <location>
        <begin position="119"/>
        <end position="149"/>
    </location>
</feature>
<dbReference type="AlphaFoldDB" id="A0A9X0WD49"/>
<feature type="transmembrane region" description="Helical" evidence="8">
    <location>
        <begin position="78"/>
        <end position="99"/>
    </location>
</feature>
<dbReference type="Pfam" id="PF00361">
    <property type="entry name" value="Proton_antipo_M"/>
    <property type="match status" value="1"/>
</dbReference>
<evidence type="ECO:0000256" key="7">
    <source>
        <dbReference type="RuleBase" id="RU000320"/>
    </source>
</evidence>
<keyword evidence="4 7" id="KW-0812">Transmembrane</keyword>
<dbReference type="InterPro" id="IPR003918">
    <property type="entry name" value="NADH_UbQ_OxRdtase"/>
</dbReference>
<evidence type="ECO:0000256" key="1">
    <source>
        <dbReference type="ARBA" id="ARBA00004651"/>
    </source>
</evidence>
<feature type="transmembrane region" description="Helical" evidence="8">
    <location>
        <begin position="342"/>
        <end position="360"/>
    </location>
</feature>
<dbReference type="PANTHER" id="PTHR42703">
    <property type="entry name" value="NADH DEHYDROGENASE"/>
    <property type="match status" value="1"/>
</dbReference>
<dbReference type="PRINTS" id="PR01437">
    <property type="entry name" value="NUOXDRDTASE4"/>
</dbReference>
<evidence type="ECO:0000256" key="5">
    <source>
        <dbReference type="ARBA" id="ARBA00022989"/>
    </source>
</evidence>
<comment type="similarity">
    <text evidence="2">Belongs to the CPA3 antiporters (TC 2.A.63) subunit D family.</text>
</comment>
<protein>
    <submittedName>
        <fullName evidence="10">Monovalent cation/H+ antiporter subunit D</fullName>
    </submittedName>
</protein>
<feature type="transmembrane region" description="Helical" evidence="8">
    <location>
        <begin position="239"/>
        <end position="260"/>
    </location>
</feature>
<evidence type="ECO:0000256" key="8">
    <source>
        <dbReference type="SAM" id="Phobius"/>
    </source>
</evidence>
<feature type="transmembrane region" description="Helical" evidence="8">
    <location>
        <begin position="437"/>
        <end position="456"/>
    </location>
</feature>
<reference evidence="10 11" key="1">
    <citation type="journal article" date="2020" name="Microorganisms">
        <title>Osmotic Adaptation and Compatible Solute Biosynthesis of Phototrophic Bacteria as Revealed from Genome Analyses.</title>
        <authorList>
            <person name="Imhoff J.F."/>
            <person name="Rahn T."/>
            <person name="Kunzel S."/>
            <person name="Keller A."/>
            <person name="Neulinger S.C."/>
        </authorList>
    </citation>
    <scope>NUCLEOTIDE SEQUENCE [LARGE SCALE GENOMIC DNA]</scope>
    <source>
        <strain evidence="10 11">DSM 25653</strain>
    </source>
</reference>
<sequence>MNLLLILPLALPLGLGAWLFARSGMPLRQQRRLSLMGALGQLGAAVGLLALSAEGQIAATLIGDWPVPYGIVLAADRLSALMLTLTSALALAAIAHLSLSAADTERSGRHFHALLQLQLFGLAGAFLTADLFNLFVFFEVLLIASYGLLVHGGGAARSRAALHYVVLNMVGSSLFLMGVASLYAVTGTLSLAELSDRLPELAPDQAPLAGTGLLLLTGAFALKAALVPLHAWLVPAYSAALAPVAALFAIMTKVGVYALLRLFALMPIGDAVSDATLAELPVARLPIQPLIATGALLTLAVGAIGVVVAAELRTMVAYLILVSVGTLLAGVAAGTAEGIAAGLYYLIHTTLITAGLFLLIDVISQGRARGSCLQPAQQPPAAAWLGALFLLGALAIAGLPPLSGFVGKALILEAVQDASVAGSEFGSGSGSGSGPDWMLSWTAVLGSTLLVVIGLSRAGMMLFWQGPPSTRIASGRGAYAPAATALLAASPLLALFAAPIAGYTQSLALQLLDGEDYIMAIRGLEPVDPPSAATEGIAKPVHGGPP</sequence>
<evidence type="ECO:0000256" key="3">
    <source>
        <dbReference type="ARBA" id="ARBA00022475"/>
    </source>
</evidence>
<feature type="transmembrane region" description="Helical" evidence="8">
    <location>
        <begin position="381"/>
        <end position="399"/>
    </location>
</feature>
<dbReference type="GO" id="GO:0008137">
    <property type="term" value="F:NADH dehydrogenase (ubiquinone) activity"/>
    <property type="evidence" value="ECO:0007669"/>
    <property type="project" value="InterPro"/>
</dbReference>
<proteinExistence type="inferred from homology"/>
<dbReference type="GO" id="GO:0005886">
    <property type="term" value="C:plasma membrane"/>
    <property type="evidence" value="ECO:0007669"/>
    <property type="project" value="UniProtKB-SubCell"/>
</dbReference>
<dbReference type="PANTHER" id="PTHR42703:SF1">
    <property type="entry name" value="NA(+)_H(+) ANTIPORTER SUBUNIT D1"/>
    <property type="match status" value="1"/>
</dbReference>
<evidence type="ECO:0000259" key="9">
    <source>
        <dbReference type="Pfam" id="PF00361"/>
    </source>
</evidence>
<comment type="subcellular location">
    <subcellularLocation>
        <location evidence="1">Cell membrane</location>
        <topology evidence="1">Multi-pass membrane protein</topology>
    </subcellularLocation>
    <subcellularLocation>
        <location evidence="7">Membrane</location>
        <topology evidence="7">Multi-pass membrane protein</topology>
    </subcellularLocation>
</comment>
<feature type="transmembrane region" description="Helical" evidence="8">
    <location>
        <begin position="477"/>
        <end position="501"/>
    </location>
</feature>
<dbReference type="InterPro" id="IPR050586">
    <property type="entry name" value="CPA3_Na-H_Antiporter_D"/>
</dbReference>
<dbReference type="NCBIfam" id="NF009309">
    <property type="entry name" value="PRK12666.1"/>
    <property type="match status" value="1"/>
</dbReference>